<dbReference type="SUPFAM" id="SSF49464">
    <property type="entry name" value="Carboxypeptidase regulatory domain-like"/>
    <property type="match status" value="1"/>
</dbReference>
<dbReference type="RefSeq" id="WP_146202307.1">
    <property type="nucleotide sequence ID" value="NZ_QGDT01000011.1"/>
</dbReference>
<accession>A0A316AGY9</accession>
<reference evidence="2 3" key="1">
    <citation type="submission" date="2018-03" db="EMBL/GenBank/DDBJ databases">
        <title>Genomic Encyclopedia of Archaeal and Bacterial Type Strains, Phase II (KMG-II): from individual species to whole genera.</title>
        <authorList>
            <person name="Goeker M."/>
        </authorList>
    </citation>
    <scope>NUCLEOTIDE SEQUENCE [LARGE SCALE GENOMIC DNA]</scope>
    <source>
        <strain evidence="2 3">DSM 100346</strain>
    </source>
</reference>
<proteinExistence type="predicted"/>
<feature type="chain" id="PRO_5016236655" description="Carboxypeptidase-like protein" evidence="1">
    <location>
        <begin position="20"/>
        <end position="881"/>
    </location>
</feature>
<evidence type="ECO:0000313" key="2">
    <source>
        <dbReference type="EMBL" id="PWJ56559.1"/>
    </source>
</evidence>
<dbReference type="Proteomes" id="UP000245880">
    <property type="component" value="Unassembled WGS sequence"/>
</dbReference>
<gene>
    <name evidence="2" type="ORF">CLV98_11153</name>
</gene>
<dbReference type="OrthoDB" id="603275at2"/>
<comment type="caution">
    <text evidence="2">The sequence shown here is derived from an EMBL/GenBank/DDBJ whole genome shotgun (WGS) entry which is preliminary data.</text>
</comment>
<protein>
    <recommendedName>
        <fullName evidence="4">Carboxypeptidase-like protein</fullName>
    </recommendedName>
</protein>
<name>A0A316AGY9_9BACT</name>
<sequence length="881" mass="99151">MRLGLLFIFLVWAPAPSWAQVIFSGQVQQMDGEAIPGASITIHDLRSSKIVAFGISEKSGAYSIPCNERVDSVLIRVRTLGYTLEEKRVANISQVTIFRLSEESIALREVAVRPDPITRHGDTLSYSVDAFKSKGDRVISDIVGKLPGVEVRGDGQILYQGNPINKYYIDGLDLLGGKYKLANDNLAVDAVTSVEVLENHQPIRMLDSLVFSDKAAINIRLKKKVTTSGSAQVGAGVAPMLWNANVTPMLFTKANQFIGSYQSNNIGADVAGQIKMLSSMSTMGRENDDSKTDRVQLVPIATPSFSNTRWLNNQAHLGSLNYLKKMGRDYQIRINSSYLNDIQKQRGNTETVYYTGVDTVALFEEKYNRLYNESLEVTVNLERNTKNKYLKNVLAGKGYWDKQTGILSRNHVPLEQMLRNPYFTISNTLSNIFKVGKQLMTFESYTSLNRLPQSLAVTPGPFSNLIAHTDSLESIKQHVNQRAFYTNNALSFTRGVGFFTFMPKIGFQLEQQKMNSYFELPHGEEEVVLGGELENDLNWLKMKPYGELKIQWKKESWRLGLDSPISYNIFKIEDQALGRNENLNKLVFEPRFTLRYELNSFLAVHAAMGFKNQFGEMEDIHYGYLLKNYRNIQLRDVPLQQSKVWSGSTGVQYRNPLSAIFGSVSVLGNYGSRNLMYGSTVSDEGSIAYTAQALENTTYGGLLTSNFGKYFADVKTNIAAGATVNWNTSQQLINGALSQVVNRSTSPFVRINTNFNKLIDFDYSYKLNAFGNSVAGNKNKATVQQIDNLKISIYPFTGAYITIQNDYYRNNFGGATQRNQIFTDVALRYKIANSRIELQLNWNNVWNTTSLSTMSTNSFSYIRSEYFLRPTQVLASVKFGW</sequence>
<dbReference type="EMBL" id="QGDT01000011">
    <property type="protein sequence ID" value="PWJ56559.1"/>
    <property type="molecule type" value="Genomic_DNA"/>
</dbReference>
<dbReference type="InterPro" id="IPR008969">
    <property type="entry name" value="CarboxyPept-like_regulatory"/>
</dbReference>
<keyword evidence="3" id="KW-1185">Reference proteome</keyword>
<evidence type="ECO:0000313" key="3">
    <source>
        <dbReference type="Proteomes" id="UP000245880"/>
    </source>
</evidence>
<dbReference type="SUPFAM" id="SSF56935">
    <property type="entry name" value="Porins"/>
    <property type="match status" value="1"/>
</dbReference>
<keyword evidence="1" id="KW-0732">Signal</keyword>
<evidence type="ECO:0000256" key="1">
    <source>
        <dbReference type="SAM" id="SignalP"/>
    </source>
</evidence>
<feature type="signal peptide" evidence="1">
    <location>
        <begin position="1"/>
        <end position="19"/>
    </location>
</feature>
<organism evidence="2 3">
    <name type="scientific">Dyadobacter jejuensis</name>
    <dbReference type="NCBI Taxonomy" id="1082580"/>
    <lineage>
        <taxon>Bacteria</taxon>
        <taxon>Pseudomonadati</taxon>
        <taxon>Bacteroidota</taxon>
        <taxon>Cytophagia</taxon>
        <taxon>Cytophagales</taxon>
        <taxon>Spirosomataceae</taxon>
        <taxon>Dyadobacter</taxon>
    </lineage>
</organism>
<dbReference type="AlphaFoldDB" id="A0A316AGY9"/>
<evidence type="ECO:0008006" key="4">
    <source>
        <dbReference type="Google" id="ProtNLM"/>
    </source>
</evidence>